<dbReference type="AlphaFoldDB" id="A0A164PE83"/>
<dbReference type="EMBL" id="LRGB01002625">
    <property type="protein sequence ID" value="KZS06752.1"/>
    <property type="molecule type" value="Genomic_DNA"/>
</dbReference>
<comment type="caution">
    <text evidence="1">The sequence shown here is derived from an EMBL/GenBank/DDBJ whole genome shotgun (WGS) entry which is preliminary data.</text>
</comment>
<protein>
    <submittedName>
        <fullName evidence="1">Uncharacterized protein</fullName>
    </submittedName>
</protein>
<organism evidence="1 2">
    <name type="scientific">Daphnia magna</name>
    <dbReference type="NCBI Taxonomy" id="35525"/>
    <lineage>
        <taxon>Eukaryota</taxon>
        <taxon>Metazoa</taxon>
        <taxon>Ecdysozoa</taxon>
        <taxon>Arthropoda</taxon>
        <taxon>Crustacea</taxon>
        <taxon>Branchiopoda</taxon>
        <taxon>Diplostraca</taxon>
        <taxon>Cladocera</taxon>
        <taxon>Anomopoda</taxon>
        <taxon>Daphniidae</taxon>
        <taxon>Daphnia</taxon>
    </lineage>
</organism>
<proteinExistence type="predicted"/>
<accession>A0A164PE83</accession>
<sequence>MPTFFLINFALPFFSTSDDELLHRHWPPLFLMCFPI</sequence>
<reference evidence="1 2" key="1">
    <citation type="submission" date="2016-03" db="EMBL/GenBank/DDBJ databases">
        <title>EvidentialGene: Evidence-directed Construction of Genes on Genomes.</title>
        <authorList>
            <person name="Gilbert D.G."/>
            <person name="Choi J.-H."/>
            <person name="Mockaitis K."/>
            <person name="Colbourne J."/>
            <person name="Pfrender M."/>
        </authorList>
    </citation>
    <scope>NUCLEOTIDE SEQUENCE [LARGE SCALE GENOMIC DNA]</scope>
    <source>
        <strain evidence="1 2">Xinb3</strain>
        <tissue evidence="1">Complete organism</tissue>
    </source>
</reference>
<gene>
    <name evidence="1" type="ORF">APZ42_029712</name>
</gene>
<name>A0A164PE83_9CRUS</name>
<evidence type="ECO:0000313" key="2">
    <source>
        <dbReference type="Proteomes" id="UP000076858"/>
    </source>
</evidence>
<dbReference type="Proteomes" id="UP000076858">
    <property type="component" value="Unassembled WGS sequence"/>
</dbReference>
<evidence type="ECO:0000313" key="1">
    <source>
        <dbReference type="EMBL" id="KZS06752.1"/>
    </source>
</evidence>
<keyword evidence="2" id="KW-1185">Reference proteome</keyword>